<comment type="subcellular location">
    <subcellularLocation>
        <location evidence="3">Cytoplasm</location>
        <location evidence="3">Cytoskeleton</location>
        <location evidence="3">Microtubule organizing center</location>
        <location evidence="3">Centrosome</location>
    </subcellularLocation>
    <subcellularLocation>
        <location evidence="2">Cytoplasm</location>
        <location evidence="2">Cytoskeleton</location>
        <location evidence="2">Spindle</location>
    </subcellularLocation>
    <subcellularLocation>
        <location evidence="4">Membrane</location>
        <topology evidence="4">Single-pass type I membrane protein</topology>
    </subcellularLocation>
    <subcellularLocation>
        <location evidence="1">Mitochondrion</location>
    </subcellularLocation>
</comment>
<organism evidence="18 19">
    <name type="scientific">Dufourea novaeangliae</name>
    <name type="common">Sweat bee</name>
    <dbReference type="NCBI Taxonomy" id="178035"/>
    <lineage>
        <taxon>Eukaryota</taxon>
        <taxon>Metazoa</taxon>
        <taxon>Ecdysozoa</taxon>
        <taxon>Arthropoda</taxon>
        <taxon>Hexapoda</taxon>
        <taxon>Insecta</taxon>
        <taxon>Pterygota</taxon>
        <taxon>Neoptera</taxon>
        <taxon>Endopterygota</taxon>
        <taxon>Hymenoptera</taxon>
        <taxon>Apocrita</taxon>
        <taxon>Aculeata</taxon>
        <taxon>Apoidea</taxon>
        <taxon>Anthophila</taxon>
        <taxon>Halictidae</taxon>
        <taxon>Rophitinae</taxon>
        <taxon>Dufourea</taxon>
    </lineage>
</organism>
<dbReference type="GO" id="GO:0005813">
    <property type="term" value="C:centrosome"/>
    <property type="evidence" value="ECO:0007669"/>
    <property type="project" value="UniProtKB-SubCell"/>
</dbReference>
<evidence type="ECO:0000313" key="18">
    <source>
        <dbReference type="EMBL" id="KZC04395.1"/>
    </source>
</evidence>
<protein>
    <recommendedName>
        <fullName evidence="16">Protein JTB</fullName>
    </recommendedName>
</protein>
<evidence type="ECO:0000256" key="10">
    <source>
        <dbReference type="ARBA" id="ARBA00022989"/>
    </source>
</evidence>
<dbReference type="PANTHER" id="PTHR13041:SF3">
    <property type="entry name" value="PROTEIN JTB"/>
    <property type="match status" value="1"/>
</dbReference>
<dbReference type="PANTHER" id="PTHR13041">
    <property type="entry name" value="JTB PROTEIN-RELATED"/>
    <property type="match status" value="1"/>
</dbReference>
<feature type="transmembrane region" description="Helical" evidence="17">
    <location>
        <begin position="109"/>
        <end position="129"/>
    </location>
</feature>
<keyword evidence="10 17" id="KW-1133">Transmembrane helix</keyword>
<dbReference type="OrthoDB" id="5971907at2759"/>
<accession>A0A154NXJ3</accession>
<evidence type="ECO:0000256" key="13">
    <source>
        <dbReference type="ARBA" id="ARBA00023212"/>
    </source>
</evidence>
<dbReference type="AlphaFoldDB" id="A0A154NXJ3"/>
<dbReference type="Gene3D" id="3.30.720.220">
    <property type="match status" value="1"/>
</dbReference>
<evidence type="ECO:0000256" key="11">
    <source>
        <dbReference type="ARBA" id="ARBA00023128"/>
    </source>
</evidence>
<dbReference type="GO" id="GO:0005739">
    <property type="term" value="C:mitochondrion"/>
    <property type="evidence" value="ECO:0007669"/>
    <property type="project" value="UniProtKB-SubCell"/>
</dbReference>
<evidence type="ECO:0000256" key="3">
    <source>
        <dbReference type="ARBA" id="ARBA00004300"/>
    </source>
</evidence>
<evidence type="ECO:0000256" key="1">
    <source>
        <dbReference type="ARBA" id="ARBA00004173"/>
    </source>
</evidence>
<dbReference type="OMA" id="TITRSCD"/>
<keyword evidence="19" id="KW-1185">Reference proteome</keyword>
<keyword evidence="12 17" id="KW-0472">Membrane</keyword>
<dbReference type="GO" id="GO:0005819">
    <property type="term" value="C:spindle"/>
    <property type="evidence" value="ECO:0007669"/>
    <property type="project" value="UniProtKB-SubCell"/>
</dbReference>
<dbReference type="Proteomes" id="UP000076502">
    <property type="component" value="Unassembled WGS sequence"/>
</dbReference>
<proteinExistence type="inferred from homology"/>
<evidence type="ECO:0000313" key="19">
    <source>
        <dbReference type="Proteomes" id="UP000076502"/>
    </source>
</evidence>
<reference evidence="18 19" key="1">
    <citation type="submission" date="2015-07" db="EMBL/GenBank/DDBJ databases">
        <title>The genome of Dufourea novaeangliae.</title>
        <authorList>
            <person name="Pan H."/>
            <person name="Kapheim K."/>
        </authorList>
    </citation>
    <scope>NUCLEOTIDE SEQUENCE [LARGE SCALE GENOMIC DNA]</scope>
    <source>
        <strain evidence="18">0120121106</strain>
        <tissue evidence="18">Whole body</tissue>
    </source>
</reference>
<evidence type="ECO:0000256" key="7">
    <source>
        <dbReference type="ARBA" id="ARBA00022692"/>
    </source>
</evidence>
<keyword evidence="5" id="KW-0963">Cytoplasm</keyword>
<keyword evidence="7 17" id="KW-0812">Transmembrane</keyword>
<evidence type="ECO:0000256" key="14">
    <source>
        <dbReference type="ARBA" id="ARBA00023306"/>
    </source>
</evidence>
<evidence type="ECO:0000256" key="4">
    <source>
        <dbReference type="ARBA" id="ARBA00004479"/>
    </source>
</evidence>
<dbReference type="EMBL" id="KQ434778">
    <property type="protein sequence ID" value="KZC04395.1"/>
    <property type="molecule type" value="Genomic_DNA"/>
</dbReference>
<dbReference type="Pfam" id="PF05439">
    <property type="entry name" value="JTB"/>
    <property type="match status" value="1"/>
</dbReference>
<keyword evidence="13" id="KW-0206">Cytoskeleton</keyword>
<evidence type="ECO:0000256" key="17">
    <source>
        <dbReference type="SAM" id="Phobius"/>
    </source>
</evidence>
<comment type="similarity">
    <text evidence="15">Belongs to the JTB family.</text>
</comment>
<dbReference type="GO" id="GO:0000281">
    <property type="term" value="P:mitotic cytokinesis"/>
    <property type="evidence" value="ECO:0007669"/>
    <property type="project" value="TreeGrafter"/>
</dbReference>
<feature type="transmembrane region" description="Helical" evidence="17">
    <location>
        <begin position="12"/>
        <end position="31"/>
    </location>
</feature>
<evidence type="ECO:0000256" key="8">
    <source>
        <dbReference type="ARBA" id="ARBA00022729"/>
    </source>
</evidence>
<evidence type="ECO:0000256" key="15">
    <source>
        <dbReference type="ARBA" id="ARBA00060886"/>
    </source>
</evidence>
<evidence type="ECO:0000256" key="12">
    <source>
        <dbReference type="ARBA" id="ARBA00023136"/>
    </source>
</evidence>
<evidence type="ECO:0000256" key="6">
    <source>
        <dbReference type="ARBA" id="ARBA00022618"/>
    </source>
</evidence>
<evidence type="ECO:0000256" key="16">
    <source>
        <dbReference type="ARBA" id="ARBA00068227"/>
    </source>
</evidence>
<keyword evidence="6" id="KW-0132">Cell division</keyword>
<dbReference type="GO" id="GO:0016020">
    <property type="term" value="C:membrane"/>
    <property type="evidence" value="ECO:0007669"/>
    <property type="project" value="UniProtKB-SubCell"/>
</dbReference>
<dbReference type="InterPro" id="IPR008657">
    <property type="entry name" value="JTB"/>
</dbReference>
<keyword evidence="11" id="KW-0496">Mitochondrion</keyword>
<gene>
    <name evidence="18" type="ORF">WN55_02757</name>
</gene>
<dbReference type="STRING" id="178035.A0A154NXJ3"/>
<keyword evidence="9" id="KW-0498">Mitosis</keyword>
<dbReference type="FunFam" id="3.30.720.220:FF:000001">
    <property type="entry name" value="Jumping translocation breakpoint"/>
    <property type="match status" value="1"/>
</dbReference>
<evidence type="ECO:0000256" key="5">
    <source>
        <dbReference type="ARBA" id="ARBA00022490"/>
    </source>
</evidence>
<sequence length="150" mass="17211">MIELCTKKRMLIGITLLGGLTVLVLIVESHWTDNPNKLYLENYENNTTCVSGDDYEVISECHPCSAFEVASKSIDVCVHARYKEVLKCRSGETITRSCDRVAWLEERAFWKFEAFMFILALSSCISVCWRENVLRQRIIGKVVRQLRASV</sequence>
<dbReference type="GO" id="GO:0030496">
    <property type="term" value="C:midbody"/>
    <property type="evidence" value="ECO:0007669"/>
    <property type="project" value="TreeGrafter"/>
</dbReference>
<keyword evidence="14" id="KW-0131">Cell cycle</keyword>
<name>A0A154NXJ3_DUFNO</name>
<evidence type="ECO:0000256" key="9">
    <source>
        <dbReference type="ARBA" id="ARBA00022776"/>
    </source>
</evidence>
<keyword evidence="8" id="KW-0732">Signal</keyword>
<evidence type="ECO:0000256" key="2">
    <source>
        <dbReference type="ARBA" id="ARBA00004186"/>
    </source>
</evidence>